<keyword evidence="3 6" id="KW-0256">Endoplasmic reticulum</keyword>
<feature type="domain" description="Reticulon" evidence="7">
    <location>
        <begin position="38"/>
        <end position="247"/>
    </location>
</feature>
<dbReference type="Gramene" id="EME30284">
    <property type="protein sequence ID" value="EME30284"/>
    <property type="gene ID" value="Gasu_24320"/>
</dbReference>
<dbReference type="PANTHER" id="PTHR10994">
    <property type="entry name" value="RETICULON"/>
    <property type="match status" value="1"/>
</dbReference>
<keyword evidence="5 6" id="KW-0472">Membrane</keyword>
<dbReference type="OrthoDB" id="567788at2759"/>
<evidence type="ECO:0000313" key="9">
    <source>
        <dbReference type="Proteomes" id="UP000030680"/>
    </source>
</evidence>
<dbReference type="EMBL" id="KB454501">
    <property type="protein sequence ID" value="EME30284.1"/>
    <property type="molecule type" value="Genomic_DNA"/>
</dbReference>
<evidence type="ECO:0000256" key="1">
    <source>
        <dbReference type="ARBA" id="ARBA00004477"/>
    </source>
</evidence>
<evidence type="ECO:0000256" key="3">
    <source>
        <dbReference type="ARBA" id="ARBA00022824"/>
    </source>
</evidence>
<dbReference type="GO" id="GO:0005789">
    <property type="term" value="C:endoplasmic reticulum membrane"/>
    <property type="evidence" value="ECO:0007669"/>
    <property type="project" value="UniProtKB-SubCell"/>
</dbReference>
<evidence type="ECO:0000256" key="2">
    <source>
        <dbReference type="ARBA" id="ARBA00022692"/>
    </source>
</evidence>
<evidence type="ECO:0000259" key="7">
    <source>
        <dbReference type="PROSITE" id="PS50845"/>
    </source>
</evidence>
<feature type="transmembrane region" description="Helical" evidence="6">
    <location>
        <begin position="155"/>
        <end position="181"/>
    </location>
</feature>
<dbReference type="PANTHER" id="PTHR10994:SF193">
    <property type="entry name" value="RETICULON-LIKE PROTEIN"/>
    <property type="match status" value="1"/>
</dbReference>
<dbReference type="InterPro" id="IPR003388">
    <property type="entry name" value="Reticulon"/>
</dbReference>
<dbReference type="AlphaFoldDB" id="M2Y390"/>
<evidence type="ECO:0000256" key="5">
    <source>
        <dbReference type="ARBA" id="ARBA00023136"/>
    </source>
</evidence>
<gene>
    <name evidence="8" type="ORF">Gasu_24320</name>
</gene>
<sequence>MVQGVGSTISTGVVANSNSPLKKVEYLTWIPTWFPRKVHDLLAWNNVYLSTALFLAGNLLFLLLLLDKFSLLSLVSYVAMLELALSFVFVKCSNLFVGFLGSDFYSPPSLGKPYITEEYISQQLDQLIPLLNKAIDEWKKIIFCTDNRRTLKLCLVAYILAQLGHVMSFVSLVYLCFLYFFTVPILYHTFQEPVDHICSLTVTVAHEYWLPIQHQLQLRLQKLVDCCPQRIRPILSQHLQPLLEKTKTQ</sequence>
<feature type="transmembrane region" description="Helical" evidence="6">
    <location>
        <begin position="47"/>
        <end position="66"/>
    </location>
</feature>
<keyword evidence="2 6" id="KW-0812">Transmembrane</keyword>
<comment type="subcellular location">
    <subcellularLocation>
        <location evidence="1 6">Endoplasmic reticulum membrane</location>
        <topology evidence="1 6">Multi-pass membrane protein</topology>
    </subcellularLocation>
</comment>
<proteinExistence type="predicted"/>
<keyword evidence="4 6" id="KW-1133">Transmembrane helix</keyword>
<keyword evidence="9" id="KW-1185">Reference proteome</keyword>
<dbReference type="Pfam" id="PF02453">
    <property type="entry name" value="Reticulon"/>
    <property type="match status" value="1"/>
</dbReference>
<evidence type="ECO:0000256" key="4">
    <source>
        <dbReference type="ARBA" id="ARBA00022989"/>
    </source>
</evidence>
<dbReference type="RefSeq" id="XP_005706804.1">
    <property type="nucleotide sequence ID" value="XM_005706747.1"/>
</dbReference>
<dbReference type="Proteomes" id="UP000030680">
    <property type="component" value="Unassembled WGS sequence"/>
</dbReference>
<dbReference type="KEGG" id="gsl:Gasu_24320"/>
<dbReference type="PROSITE" id="PS50845">
    <property type="entry name" value="RETICULON"/>
    <property type="match status" value="1"/>
</dbReference>
<evidence type="ECO:0000313" key="8">
    <source>
        <dbReference type="EMBL" id="EME30284.1"/>
    </source>
</evidence>
<dbReference type="GeneID" id="17089022"/>
<name>M2Y390_GALSU</name>
<dbReference type="GO" id="GO:0009617">
    <property type="term" value="P:response to bacterium"/>
    <property type="evidence" value="ECO:0007669"/>
    <property type="project" value="InterPro"/>
</dbReference>
<evidence type="ECO:0000256" key="6">
    <source>
        <dbReference type="RuleBase" id="RU363132"/>
    </source>
</evidence>
<dbReference type="InterPro" id="IPR045064">
    <property type="entry name" value="Reticulon-like"/>
</dbReference>
<feature type="transmembrane region" description="Helical" evidence="6">
    <location>
        <begin position="78"/>
        <end position="100"/>
    </location>
</feature>
<protein>
    <recommendedName>
        <fullName evidence="6">Reticulon-like protein</fullName>
    </recommendedName>
</protein>
<dbReference type="STRING" id="130081.M2Y390"/>
<organism evidence="8 9">
    <name type="scientific">Galdieria sulphuraria</name>
    <name type="common">Red alga</name>
    <dbReference type="NCBI Taxonomy" id="130081"/>
    <lineage>
        <taxon>Eukaryota</taxon>
        <taxon>Rhodophyta</taxon>
        <taxon>Bangiophyceae</taxon>
        <taxon>Galdieriales</taxon>
        <taxon>Galdieriaceae</taxon>
        <taxon>Galdieria</taxon>
    </lineage>
</organism>
<dbReference type="OMA" id="TLWYLFE"/>
<reference evidence="9" key="1">
    <citation type="journal article" date="2013" name="Science">
        <title>Gene transfer from bacteria and archaea facilitated evolution of an extremophilic eukaryote.</title>
        <authorList>
            <person name="Schonknecht G."/>
            <person name="Chen W.H."/>
            <person name="Ternes C.M."/>
            <person name="Barbier G.G."/>
            <person name="Shrestha R.P."/>
            <person name="Stanke M."/>
            <person name="Brautigam A."/>
            <person name="Baker B.J."/>
            <person name="Banfield J.F."/>
            <person name="Garavito R.M."/>
            <person name="Carr K."/>
            <person name="Wilkerson C."/>
            <person name="Rensing S.A."/>
            <person name="Gagneul D."/>
            <person name="Dickenson N.E."/>
            <person name="Oesterhelt C."/>
            <person name="Lercher M.J."/>
            <person name="Weber A.P."/>
        </authorList>
    </citation>
    <scope>NUCLEOTIDE SEQUENCE [LARGE SCALE GENOMIC DNA]</scope>
    <source>
        <strain evidence="9">074W</strain>
    </source>
</reference>
<accession>M2Y390</accession>
<dbReference type="eggNOG" id="KOG1792">
    <property type="taxonomic scope" value="Eukaryota"/>
</dbReference>